<comment type="similarity">
    <text evidence="1">Belongs to the UPF0065 (bug) family.</text>
</comment>
<dbReference type="Pfam" id="PF03401">
    <property type="entry name" value="TctC"/>
    <property type="match status" value="1"/>
</dbReference>
<dbReference type="CDD" id="cd13578">
    <property type="entry name" value="PBP2_Bug27"/>
    <property type="match status" value="1"/>
</dbReference>
<dbReference type="AlphaFoldDB" id="A0A6B2QUR4"/>
<dbReference type="PROSITE" id="PS51257">
    <property type="entry name" value="PROKAR_LIPOPROTEIN"/>
    <property type="match status" value="1"/>
</dbReference>
<reference evidence="3" key="1">
    <citation type="submission" date="2020-02" db="EMBL/GenBank/DDBJ databases">
        <authorList>
            <person name="Chen W.-M."/>
        </authorList>
    </citation>
    <scope>NUCLEOTIDE SEQUENCE</scope>
    <source>
        <strain evidence="3">NBD-18</strain>
    </source>
</reference>
<name>A0A6B2QUR4_9BURK</name>
<dbReference type="InterPro" id="IPR005064">
    <property type="entry name" value="BUG"/>
</dbReference>
<dbReference type="RefSeq" id="WP_163650936.1">
    <property type="nucleotide sequence ID" value="NZ_JAAGRN010000001.1"/>
</dbReference>
<comment type="caution">
    <text evidence="3">The sequence shown here is derived from an EMBL/GenBank/DDBJ whole genome shotgun (WGS) entry which is preliminary data.</text>
</comment>
<proteinExistence type="inferred from homology"/>
<dbReference type="PIRSF" id="PIRSF017082">
    <property type="entry name" value="YflP"/>
    <property type="match status" value="1"/>
</dbReference>
<dbReference type="Gene3D" id="3.40.190.150">
    <property type="entry name" value="Bordetella uptake gene, domain 1"/>
    <property type="match status" value="1"/>
</dbReference>
<dbReference type="SUPFAM" id="SSF53850">
    <property type="entry name" value="Periplasmic binding protein-like II"/>
    <property type="match status" value="1"/>
</dbReference>
<dbReference type="PANTHER" id="PTHR42928:SF5">
    <property type="entry name" value="BLR1237 PROTEIN"/>
    <property type="match status" value="1"/>
</dbReference>
<sequence>MFEIQKTIKRYAGLSVLSMLSVGLTITAGTACAQAEKWPERAVKIIVPAPPGSAPDGLVRMFAQKFSVMWGQTVTVENIVGASGNIGTDRAAKSPADGYTLLFNTMGPISVNYTLFKGKLPYDPVKDLAPISLIAKMPNFVTVHPKLPVNSVAELIALAKKEPGKLRYGTAGPGTTQHLSGELLNLRESIKLTAIPYKSSAQMTTDAIGGQIEIMFHNAPVVLPHIKSGALKALAITSATRSPSAPDVPTMAEAGVPNFEITAWFGFMAPAGTPRPIIQKISADAAKVIAMPDVRDSILAKATVPVSSTPEEYAAFIQSEIKKWSEVVKLTNMQVD</sequence>
<dbReference type="PANTHER" id="PTHR42928">
    <property type="entry name" value="TRICARBOXYLATE-BINDING PROTEIN"/>
    <property type="match status" value="1"/>
</dbReference>
<protein>
    <submittedName>
        <fullName evidence="3">Tripartite tricarboxylate transporter substrate binding protein</fullName>
    </submittedName>
</protein>
<gene>
    <name evidence="3" type="ORF">G3I67_00210</name>
</gene>
<organism evidence="3">
    <name type="scientific">Sheuella amnicola</name>
    <dbReference type="NCBI Taxonomy" id="2707330"/>
    <lineage>
        <taxon>Bacteria</taxon>
        <taxon>Pseudomonadati</taxon>
        <taxon>Pseudomonadota</taxon>
        <taxon>Betaproteobacteria</taxon>
        <taxon>Burkholderiales</taxon>
        <taxon>Alcaligenaceae</taxon>
        <taxon>Sheuella</taxon>
    </lineage>
</organism>
<keyword evidence="2" id="KW-0732">Signal</keyword>
<feature type="signal peptide" evidence="2">
    <location>
        <begin position="1"/>
        <end position="33"/>
    </location>
</feature>
<accession>A0A6B2QUR4</accession>
<dbReference type="Gene3D" id="3.40.190.10">
    <property type="entry name" value="Periplasmic binding protein-like II"/>
    <property type="match status" value="1"/>
</dbReference>
<dbReference type="InterPro" id="IPR042100">
    <property type="entry name" value="Bug_dom1"/>
</dbReference>
<evidence type="ECO:0000256" key="2">
    <source>
        <dbReference type="SAM" id="SignalP"/>
    </source>
</evidence>
<feature type="chain" id="PRO_5025587895" evidence="2">
    <location>
        <begin position="34"/>
        <end position="336"/>
    </location>
</feature>
<evidence type="ECO:0000313" key="3">
    <source>
        <dbReference type="EMBL" id="NDY81643.1"/>
    </source>
</evidence>
<dbReference type="EMBL" id="JAAGRN010000001">
    <property type="protein sequence ID" value="NDY81643.1"/>
    <property type="molecule type" value="Genomic_DNA"/>
</dbReference>
<evidence type="ECO:0000256" key="1">
    <source>
        <dbReference type="ARBA" id="ARBA00006987"/>
    </source>
</evidence>